<dbReference type="EMBL" id="LN890655">
    <property type="protein sequence ID" value="CUS02054.2"/>
    <property type="molecule type" value="Genomic_DNA"/>
</dbReference>
<dbReference type="RefSeq" id="WP_095041714.1">
    <property type="nucleotide sequence ID" value="NZ_LN890655.1"/>
</dbReference>
<evidence type="ECO:0000313" key="2">
    <source>
        <dbReference type="Proteomes" id="UP000215027"/>
    </source>
</evidence>
<dbReference type="AlphaFoldDB" id="A0A160SYD2"/>
<evidence type="ECO:0008006" key="3">
    <source>
        <dbReference type="Google" id="ProtNLM"/>
    </source>
</evidence>
<protein>
    <recommendedName>
        <fullName evidence="3">Polymerase nucleotidyl transferase domain-containing protein</fullName>
    </recommendedName>
</protein>
<accession>A0A160SYD2</accession>
<organism evidence="1 2">
    <name type="scientific">Candidatus Promineifilum breve</name>
    <dbReference type="NCBI Taxonomy" id="1806508"/>
    <lineage>
        <taxon>Bacteria</taxon>
        <taxon>Bacillati</taxon>
        <taxon>Chloroflexota</taxon>
        <taxon>Ardenticatenia</taxon>
        <taxon>Candidatus Promineifilales</taxon>
        <taxon>Candidatus Promineifilaceae</taxon>
        <taxon>Candidatus Promineifilum</taxon>
    </lineage>
</organism>
<keyword evidence="2" id="KW-1185">Reference proteome</keyword>
<name>A0A160SYD2_9CHLR</name>
<dbReference type="KEGG" id="pbf:CFX0092_A0173"/>
<dbReference type="Proteomes" id="UP000215027">
    <property type="component" value="Chromosome I"/>
</dbReference>
<gene>
    <name evidence="1" type="ORF">CFX0092_A0173</name>
</gene>
<reference evidence="1" key="1">
    <citation type="submission" date="2016-01" db="EMBL/GenBank/DDBJ databases">
        <authorList>
            <person name="Mcilroy J.S."/>
            <person name="Karst M S."/>
            <person name="Albertsen M."/>
        </authorList>
    </citation>
    <scope>NUCLEOTIDE SEQUENCE</scope>
    <source>
        <strain evidence="1">Cfx-K</strain>
    </source>
</reference>
<dbReference type="OrthoDB" id="161477at2"/>
<proteinExistence type="predicted"/>
<evidence type="ECO:0000313" key="1">
    <source>
        <dbReference type="EMBL" id="CUS02054.2"/>
    </source>
</evidence>
<sequence>MNVSRAEIEQAIVNTVSYVDAFDYPLTLAEIHRYLINLPLSPTAVYEALNRRTLVPHRLRRLGSYYMLPGRDDIVTTRRQRQTSAERLWPEAMAYGRRIARLPFVRMVGVTGSLAVSNVGPAEDIDYMIVTADDHLWVCRAFVILLVRWAARRAITLCPNYFLAEGALRLSTQNLYTAHELTQMVPLFGLPVYEAMRRLNAWTDRFLPNAQGAPALPAYVPANQPLPVLGRGSLEALFNNRPGRWLDQTEMGRKVSRFRREHPGSQEAEFSAASCKGHFNQHQQRTIQAFERLVHEQTHLESPVEEPGIRASV</sequence>